<evidence type="ECO:0000256" key="1">
    <source>
        <dbReference type="SAM" id="MobiDB-lite"/>
    </source>
</evidence>
<dbReference type="AlphaFoldDB" id="A0A8H2VP35"/>
<evidence type="ECO:0000259" key="2">
    <source>
        <dbReference type="Pfam" id="PF25534"/>
    </source>
</evidence>
<gene>
    <name evidence="3" type="ORF">SCLTRI_LOCUS1544</name>
</gene>
<dbReference type="Proteomes" id="UP000624404">
    <property type="component" value="Unassembled WGS sequence"/>
</dbReference>
<name>A0A8H2VP35_9HELO</name>
<keyword evidence="4" id="KW-1185">Reference proteome</keyword>
<evidence type="ECO:0000313" key="4">
    <source>
        <dbReference type="Proteomes" id="UP000624404"/>
    </source>
</evidence>
<organism evidence="3 4">
    <name type="scientific">Sclerotinia trifoliorum</name>
    <dbReference type="NCBI Taxonomy" id="28548"/>
    <lineage>
        <taxon>Eukaryota</taxon>
        <taxon>Fungi</taxon>
        <taxon>Dikarya</taxon>
        <taxon>Ascomycota</taxon>
        <taxon>Pezizomycotina</taxon>
        <taxon>Leotiomycetes</taxon>
        <taxon>Helotiales</taxon>
        <taxon>Sclerotiniaceae</taxon>
        <taxon>Sclerotinia</taxon>
    </lineage>
</organism>
<feature type="region of interest" description="Disordered" evidence="1">
    <location>
        <begin position="397"/>
        <end position="467"/>
    </location>
</feature>
<protein>
    <submittedName>
        <fullName evidence="3">5e64f466-5db1-46c5-aa7f-0a0062be32f8</fullName>
    </submittedName>
</protein>
<feature type="region of interest" description="Disordered" evidence="1">
    <location>
        <begin position="321"/>
        <end position="356"/>
    </location>
</feature>
<dbReference type="InterPro" id="IPR057678">
    <property type="entry name" value="DUF7918"/>
</dbReference>
<proteinExistence type="predicted"/>
<accession>A0A8H2VP35</accession>
<evidence type="ECO:0000313" key="3">
    <source>
        <dbReference type="EMBL" id="CAD6441753.1"/>
    </source>
</evidence>
<reference evidence="3" key="1">
    <citation type="submission" date="2020-10" db="EMBL/GenBank/DDBJ databases">
        <authorList>
            <person name="Kusch S."/>
        </authorList>
    </citation>
    <scope>NUCLEOTIDE SEQUENCE</scope>
    <source>
        <strain evidence="3">SwB9</strain>
    </source>
</reference>
<comment type="caution">
    <text evidence="3">The sequence shown here is derived from an EMBL/GenBank/DDBJ whole genome shotgun (WGS) entry which is preliminary data.</text>
</comment>
<feature type="compositionally biased region" description="Basic and acidic residues" evidence="1">
    <location>
        <begin position="424"/>
        <end position="435"/>
    </location>
</feature>
<sequence>MAVLDSLPGIEVTMCVDGESLKEYENNEHEAMLVEPEALDEKFEVVKHQRSVTVKKFVESEAGKLFSIRCAAKDPYRYTGACTHITFECLVDGEIVTGGISMSKDEYEEYGFSYNDVIMGNIYQEQGQELLQRFQFIKTRMIDDNPISEATDPYERTCLMGKIEVRVFRMLFIGYAGRPNNTSLTTQVDVPERMLKGEAKSHSTLFGKGEVIEPRNYADAEFCGGGVDYPIAIFKFQYGSKEDLESLGVIKRCPEPKIEPEFCFCSDLESVLKPISEPQTPKMPLLDIKVERELLQKTSHAESTSSTPVDTFVCSPLKQELQEADRRNPARTAPTQPVISPNHLSPPNPENLNIQTLNPTQTGQLIGQIGQPLQLLQGQVGQPAQVLAHTPASFRANNTAAATPTPPVSASSSSGVNVSTSDPPIKREREQSGSRDRKRRRKPRGKVTIDLTEDDSDDNIVIDLDSD</sequence>
<dbReference type="EMBL" id="CAJHIA010000007">
    <property type="protein sequence ID" value="CAD6441753.1"/>
    <property type="molecule type" value="Genomic_DNA"/>
</dbReference>
<dbReference type="PANTHER" id="PTHR36223:SF1">
    <property type="entry name" value="TRANSCRIPTION ELONGATION FACTOR EAF N-TERMINAL DOMAIN-CONTAINING PROTEIN"/>
    <property type="match status" value="1"/>
</dbReference>
<feature type="compositionally biased region" description="Basic residues" evidence="1">
    <location>
        <begin position="436"/>
        <end position="445"/>
    </location>
</feature>
<dbReference type="PANTHER" id="PTHR36223">
    <property type="entry name" value="BETA-LACTAMASE-TYPE TRANSPEPTIDASE FOLD DOMAIN CONTAINING PROTEIN"/>
    <property type="match status" value="1"/>
</dbReference>
<dbReference type="OrthoDB" id="3364132at2759"/>
<feature type="compositionally biased region" description="Acidic residues" evidence="1">
    <location>
        <begin position="451"/>
        <end position="467"/>
    </location>
</feature>
<feature type="compositionally biased region" description="Polar residues" evidence="1">
    <location>
        <begin position="333"/>
        <end position="343"/>
    </location>
</feature>
<feature type="domain" description="DUF7918" evidence="2">
    <location>
        <begin position="9"/>
        <end position="252"/>
    </location>
</feature>
<dbReference type="Pfam" id="PF25534">
    <property type="entry name" value="DUF7918"/>
    <property type="match status" value="1"/>
</dbReference>
<feature type="compositionally biased region" description="Low complexity" evidence="1">
    <location>
        <begin position="397"/>
        <end position="421"/>
    </location>
</feature>